<sequence>MNKRILPLFSLSLLWICVPSYAALVLNGTRYIYEEGISRKEITISNKSERTMGAQIWIEPFTDINSKTGYSGESHFTASPALVKIAPKGKANVNIVSITDNLPQEHESIYWLNVQEIPPKSEVDAPSVVFAQRIKVKMIYRPKALGNRYSAEEKLLATCNQGVLQVVNKSPFLFSPLYYSLGKENVAYYHLIMPGTNNILSKVKDCPKEMTINMIDDFGGKKDYKVNVNGK</sequence>
<dbReference type="InterPro" id="IPR001829">
    <property type="entry name" value="Pili_assmbl_chaperone_bac"/>
</dbReference>
<dbReference type="SUPFAM" id="SSF49354">
    <property type="entry name" value="PapD-like"/>
    <property type="match status" value="1"/>
</dbReference>
<dbReference type="GO" id="GO:0071555">
    <property type="term" value="P:cell wall organization"/>
    <property type="evidence" value="ECO:0007669"/>
    <property type="project" value="InterPro"/>
</dbReference>
<evidence type="ECO:0000256" key="4">
    <source>
        <dbReference type="ARBA" id="ARBA00022764"/>
    </source>
</evidence>
<dbReference type="SUPFAM" id="SSF49584">
    <property type="entry name" value="Periplasmic chaperone C-domain"/>
    <property type="match status" value="1"/>
</dbReference>
<dbReference type="InterPro" id="IPR013783">
    <property type="entry name" value="Ig-like_fold"/>
</dbReference>
<evidence type="ECO:0000313" key="8">
    <source>
        <dbReference type="Proteomes" id="UP000594435"/>
    </source>
</evidence>
<dbReference type="PANTHER" id="PTHR30251">
    <property type="entry name" value="PILUS ASSEMBLY CHAPERONE"/>
    <property type="match status" value="1"/>
</dbReference>
<protein>
    <submittedName>
        <fullName evidence="7">Fimbria/pilus periplasmic chaperone</fullName>
    </submittedName>
</protein>
<dbReference type="InterPro" id="IPR008962">
    <property type="entry name" value="PapD-like_sf"/>
</dbReference>
<dbReference type="PANTHER" id="PTHR30251:SF2">
    <property type="entry name" value="FIMBRIAL CHAPERONE YADV-RELATED"/>
    <property type="match status" value="1"/>
</dbReference>
<dbReference type="PRINTS" id="PR00969">
    <property type="entry name" value="CHAPERONPILI"/>
</dbReference>
<feature type="domain" description="Pili assembly chaperone N-terminal" evidence="6">
    <location>
        <begin position="24"/>
        <end position="145"/>
    </location>
</feature>
<dbReference type="Pfam" id="PF00345">
    <property type="entry name" value="PapD_N"/>
    <property type="match status" value="1"/>
</dbReference>
<dbReference type="InterPro" id="IPR016147">
    <property type="entry name" value="Pili_assmbl_chaperone_N"/>
</dbReference>
<keyword evidence="3" id="KW-0732">Signal</keyword>
<dbReference type="Gene3D" id="2.60.40.10">
    <property type="entry name" value="Immunoglobulins"/>
    <property type="match status" value="2"/>
</dbReference>
<name>A0AAJ4I9T6_9VIBR</name>
<keyword evidence="4" id="KW-0574">Periplasm</keyword>
<evidence type="ECO:0000256" key="3">
    <source>
        <dbReference type="ARBA" id="ARBA00022729"/>
    </source>
</evidence>
<dbReference type="Proteomes" id="UP000594435">
    <property type="component" value="Chromosome 1"/>
</dbReference>
<keyword evidence="5" id="KW-0143">Chaperone</keyword>
<dbReference type="RefSeq" id="WP_052702542.1">
    <property type="nucleotide sequence ID" value="NZ_CP065217.1"/>
</dbReference>
<evidence type="ECO:0000313" key="7">
    <source>
        <dbReference type="EMBL" id="QPL52919.1"/>
    </source>
</evidence>
<dbReference type="EMBL" id="CP065217">
    <property type="protein sequence ID" value="QPL52919.1"/>
    <property type="molecule type" value="Genomic_DNA"/>
</dbReference>
<gene>
    <name evidence="7" type="ORF">I3X05_13055</name>
</gene>
<dbReference type="InterPro" id="IPR050643">
    <property type="entry name" value="Periplasmic_pilus_chap"/>
</dbReference>
<comment type="similarity">
    <text evidence="2">Belongs to the periplasmic pilus chaperone family.</text>
</comment>
<evidence type="ECO:0000256" key="5">
    <source>
        <dbReference type="ARBA" id="ARBA00023186"/>
    </source>
</evidence>
<dbReference type="InterPro" id="IPR036316">
    <property type="entry name" value="Pili_assmbl_chap_C_dom_sf"/>
</dbReference>
<proteinExistence type="inferred from homology"/>
<comment type="subcellular location">
    <subcellularLocation>
        <location evidence="1">Periplasm</location>
    </subcellularLocation>
</comment>
<evidence type="ECO:0000259" key="6">
    <source>
        <dbReference type="Pfam" id="PF00345"/>
    </source>
</evidence>
<organism evidence="7 8">
    <name type="scientific">Vibrio navarrensis</name>
    <dbReference type="NCBI Taxonomy" id="29495"/>
    <lineage>
        <taxon>Bacteria</taxon>
        <taxon>Pseudomonadati</taxon>
        <taxon>Pseudomonadota</taxon>
        <taxon>Gammaproteobacteria</taxon>
        <taxon>Vibrionales</taxon>
        <taxon>Vibrionaceae</taxon>
        <taxon>Vibrio</taxon>
    </lineage>
</organism>
<dbReference type="GO" id="GO:0030288">
    <property type="term" value="C:outer membrane-bounded periplasmic space"/>
    <property type="evidence" value="ECO:0007669"/>
    <property type="project" value="InterPro"/>
</dbReference>
<reference evidence="7 8" key="1">
    <citation type="submission" date="2020-11" db="EMBL/GenBank/DDBJ databases">
        <title>Complete and Circularized Genome Assembly of a human isolate of Vibrio navarrensis biotype pommerensis with MiSeq and MinION Sequence Data.</title>
        <authorList>
            <person name="Schwartz K."/>
            <person name="Borowiak M."/>
            <person name="Deneke C."/>
            <person name="Balau V."/>
            <person name="Metelmann C."/>
            <person name="Strauch E."/>
        </authorList>
    </citation>
    <scope>NUCLEOTIDE SEQUENCE [LARGE SCALE GENOMIC DNA]</scope>
    <source>
        <strain evidence="7 8">20-VB00237</strain>
    </source>
</reference>
<evidence type="ECO:0000256" key="1">
    <source>
        <dbReference type="ARBA" id="ARBA00004418"/>
    </source>
</evidence>
<evidence type="ECO:0000256" key="2">
    <source>
        <dbReference type="ARBA" id="ARBA00007399"/>
    </source>
</evidence>
<dbReference type="AlphaFoldDB" id="A0AAJ4I9T6"/>
<accession>A0AAJ4I9T6</accession>